<accession>A0A6P2D5X7</accession>
<proteinExistence type="predicted"/>
<protein>
    <recommendedName>
        <fullName evidence="3">BON domain-containing protein</fullName>
    </recommendedName>
</protein>
<evidence type="ECO:0000313" key="2">
    <source>
        <dbReference type="Proteomes" id="UP000464178"/>
    </source>
</evidence>
<evidence type="ECO:0000313" key="1">
    <source>
        <dbReference type="EMBL" id="VTR94882.1"/>
    </source>
</evidence>
<name>A0A6P2D5X7_9BACT</name>
<reference evidence="1 2" key="1">
    <citation type="submission" date="2019-05" db="EMBL/GenBank/DDBJ databases">
        <authorList>
            <consortium name="Science for Life Laboratories"/>
        </authorList>
    </citation>
    <scope>NUCLEOTIDE SEQUENCE [LARGE SCALE GENOMIC DNA]</scope>
    <source>
        <strain evidence="1">Soil9</strain>
    </source>
</reference>
<dbReference type="EMBL" id="LR593886">
    <property type="protein sequence ID" value="VTR94882.1"/>
    <property type="molecule type" value="Genomic_DNA"/>
</dbReference>
<gene>
    <name evidence="1" type="ORF">SOIL9_28320</name>
</gene>
<dbReference type="KEGG" id="gms:SOIL9_28320"/>
<keyword evidence="2" id="KW-1185">Reference proteome</keyword>
<sequence length="92" mass="10393">MCTALACRDPLERSLREWATEICQRHRSHLRELWFKAVQRGVVISGVARSYYGKQLALCELQRRCGLPVIANQIEVEAPEPGANFPTNRIGG</sequence>
<dbReference type="AlphaFoldDB" id="A0A6P2D5X7"/>
<dbReference type="Proteomes" id="UP000464178">
    <property type="component" value="Chromosome"/>
</dbReference>
<organism evidence="1 2">
    <name type="scientific">Gemmata massiliana</name>
    <dbReference type="NCBI Taxonomy" id="1210884"/>
    <lineage>
        <taxon>Bacteria</taxon>
        <taxon>Pseudomonadati</taxon>
        <taxon>Planctomycetota</taxon>
        <taxon>Planctomycetia</taxon>
        <taxon>Gemmatales</taxon>
        <taxon>Gemmataceae</taxon>
        <taxon>Gemmata</taxon>
    </lineage>
</organism>
<evidence type="ECO:0008006" key="3">
    <source>
        <dbReference type="Google" id="ProtNLM"/>
    </source>
</evidence>